<evidence type="ECO:0008006" key="5">
    <source>
        <dbReference type="Google" id="ProtNLM"/>
    </source>
</evidence>
<feature type="non-terminal residue" evidence="4">
    <location>
        <position position="521"/>
    </location>
</feature>
<dbReference type="InterPro" id="IPR035965">
    <property type="entry name" value="PAS-like_dom_sf"/>
</dbReference>
<dbReference type="AlphaFoldDB" id="A0A0F9BKJ2"/>
<feature type="non-terminal residue" evidence="4">
    <location>
        <position position="1"/>
    </location>
</feature>
<dbReference type="Gene3D" id="3.30.450.20">
    <property type="entry name" value="PAS domain"/>
    <property type="match status" value="3"/>
</dbReference>
<dbReference type="SMART" id="SM00086">
    <property type="entry name" value="PAC"/>
    <property type="match status" value="3"/>
</dbReference>
<accession>A0A0F9BKJ2</accession>
<organism evidence="4">
    <name type="scientific">marine sediment metagenome</name>
    <dbReference type="NCBI Taxonomy" id="412755"/>
    <lineage>
        <taxon>unclassified sequences</taxon>
        <taxon>metagenomes</taxon>
        <taxon>ecological metagenomes</taxon>
    </lineage>
</organism>
<dbReference type="PANTHER" id="PTHR44757">
    <property type="entry name" value="DIGUANYLATE CYCLASE DGCP"/>
    <property type="match status" value="1"/>
</dbReference>
<feature type="coiled-coil region" evidence="1">
    <location>
        <begin position="485"/>
        <end position="512"/>
    </location>
</feature>
<dbReference type="InterPro" id="IPR000700">
    <property type="entry name" value="PAS-assoc_C"/>
</dbReference>
<dbReference type="NCBIfam" id="TIGR00229">
    <property type="entry name" value="sensory_box"/>
    <property type="match status" value="3"/>
</dbReference>
<dbReference type="Pfam" id="PF13426">
    <property type="entry name" value="PAS_9"/>
    <property type="match status" value="3"/>
</dbReference>
<dbReference type="PROSITE" id="PS50112">
    <property type="entry name" value="PAS"/>
    <property type="match status" value="2"/>
</dbReference>
<dbReference type="InterPro" id="IPR000014">
    <property type="entry name" value="PAS"/>
</dbReference>
<feature type="domain" description="PAC" evidence="3">
    <location>
        <begin position="330"/>
        <end position="382"/>
    </location>
</feature>
<feature type="domain" description="PAS" evidence="2">
    <location>
        <begin position="379"/>
        <end position="423"/>
    </location>
</feature>
<dbReference type="InterPro" id="IPR001610">
    <property type="entry name" value="PAC"/>
</dbReference>
<dbReference type="InterPro" id="IPR052155">
    <property type="entry name" value="Biofilm_reg_signaling"/>
</dbReference>
<evidence type="ECO:0000259" key="2">
    <source>
        <dbReference type="PROSITE" id="PS50112"/>
    </source>
</evidence>
<sequence>IRGRIFLFDDKHENLLITHEWCVDKDLCQKAQFQKYHIDRFIYFNNKLSELEDVIIDSEKDLPPDASAERKWFDENGFFPIFYVPIISEEELVGVLGFTAENNNNHQWPRKYGYLLRYIGNILFNAINRRDISWKLRRTQFTLDHYSDSVFWLSVPDFNIIDVNPAGCLLLGYTREELLEMTVFDFDPVFAEADLDLFWKVIRQNSSNRLESVHQKKNGDKFPVETLAYLIDFEGDESIVSFTRDITAQKQAEEQLKQSEQEYRKIFENVAHVFYEASLEGILLNITPSVERMTNYKQKDLIGKPMEFFYYDPLAREPLLKALYEKGEILDFEIDVKDLDGRPIPASLNSRIIFDEAGKPERIVGSLSDLRKRREAEAQVRQLSTALEQSPVSVIITDPDAQILYVNKNFIDFSGLHPDKIIGSTPGDLIPDRLSLVELWKTLKKGKVWKGELDYIKRDGTHVWLSVTASPLRDNQDQLINFVGILEEISERKTIEQNLRKAKEQAEKSDHLKSAFLANMS</sequence>
<dbReference type="PROSITE" id="PS50113">
    <property type="entry name" value="PAC"/>
    <property type="match status" value="3"/>
</dbReference>
<feature type="domain" description="PAC" evidence="3">
    <location>
        <begin position="449"/>
        <end position="501"/>
    </location>
</feature>
<proteinExistence type="predicted"/>
<dbReference type="SUPFAM" id="SSF55785">
    <property type="entry name" value="PYP-like sensor domain (PAS domain)"/>
    <property type="match status" value="3"/>
</dbReference>
<evidence type="ECO:0000259" key="3">
    <source>
        <dbReference type="PROSITE" id="PS50113"/>
    </source>
</evidence>
<gene>
    <name evidence="4" type="ORF">LCGC14_2436170</name>
</gene>
<evidence type="ECO:0000313" key="4">
    <source>
        <dbReference type="EMBL" id="KKL22365.1"/>
    </source>
</evidence>
<protein>
    <recommendedName>
        <fullName evidence="5">PAS domain S-box protein</fullName>
    </recommendedName>
</protein>
<evidence type="ECO:0000256" key="1">
    <source>
        <dbReference type="SAM" id="Coils"/>
    </source>
</evidence>
<feature type="domain" description="PAS" evidence="2">
    <location>
        <begin position="259"/>
        <end position="323"/>
    </location>
</feature>
<feature type="domain" description="PAC" evidence="3">
    <location>
        <begin position="204"/>
        <end position="258"/>
    </location>
</feature>
<dbReference type="SMART" id="SM00091">
    <property type="entry name" value="PAS"/>
    <property type="match status" value="3"/>
</dbReference>
<comment type="caution">
    <text evidence="4">The sequence shown here is derived from an EMBL/GenBank/DDBJ whole genome shotgun (WGS) entry which is preliminary data.</text>
</comment>
<keyword evidence="1" id="KW-0175">Coiled coil</keyword>
<name>A0A0F9BKJ2_9ZZZZ</name>
<dbReference type="PANTHER" id="PTHR44757:SF2">
    <property type="entry name" value="BIOFILM ARCHITECTURE MAINTENANCE PROTEIN MBAA"/>
    <property type="match status" value="1"/>
</dbReference>
<reference evidence="4" key="1">
    <citation type="journal article" date="2015" name="Nature">
        <title>Complex archaea that bridge the gap between prokaryotes and eukaryotes.</title>
        <authorList>
            <person name="Spang A."/>
            <person name="Saw J.H."/>
            <person name="Jorgensen S.L."/>
            <person name="Zaremba-Niedzwiedzka K."/>
            <person name="Martijn J."/>
            <person name="Lind A.E."/>
            <person name="van Eijk R."/>
            <person name="Schleper C."/>
            <person name="Guy L."/>
            <person name="Ettema T.J."/>
        </authorList>
    </citation>
    <scope>NUCLEOTIDE SEQUENCE</scope>
</reference>
<dbReference type="EMBL" id="LAZR01037379">
    <property type="protein sequence ID" value="KKL22365.1"/>
    <property type="molecule type" value="Genomic_DNA"/>
</dbReference>
<dbReference type="CDD" id="cd00130">
    <property type="entry name" value="PAS"/>
    <property type="match status" value="3"/>
</dbReference>